<dbReference type="AlphaFoldDB" id="A0A4C1YFQ5"/>
<name>A0A4C1YFQ5_EUMVA</name>
<reference evidence="2 3" key="1">
    <citation type="journal article" date="2019" name="Commun. Biol.">
        <title>The bagworm genome reveals a unique fibroin gene that provides high tensile strength.</title>
        <authorList>
            <person name="Kono N."/>
            <person name="Nakamura H."/>
            <person name="Ohtoshi R."/>
            <person name="Tomita M."/>
            <person name="Numata K."/>
            <person name="Arakawa K."/>
        </authorList>
    </citation>
    <scope>NUCLEOTIDE SEQUENCE [LARGE SCALE GENOMIC DNA]</scope>
</reference>
<feature type="region of interest" description="Disordered" evidence="1">
    <location>
        <begin position="1"/>
        <end position="24"/>
    </location>
</feature>
<proteinExistence type="predicted"/>
<comment type="caution">
    <text evidence="2">The sequence shown here is derived from an EMBL/GenBank/DDBJ whole genome shotgun (WGS) entry which is preliminary data.</text>
</comment>
<organism evidence="2 3">
    <name type="scientific">Eumeta variegata</name>
    <name type="common">Bagworm moth</name>
    <name type="synonym">Eumeta japonica</name>
    <dbReference type="NCBI Taxonomy" id="151549"/>
    <lineage>
        <taxon>Eukaryota</taxon>
        <taxon>Metazoa</taxon>
        <taxon>Ecdysozoa</taxon>
        <taxon>Arthropoda</taxon>
        <taxon>Hexapoda</taxon>
        <taxon>Insecta</taxon>
        <taxon>Pterygota</taxon>
        <taxon>Neoptera</taxon>
        <taxon>Endopterygota</taxon>
        <taxon>Lepidoptera</taxon>
        <taxon>Glossata</taxon>
        <taxon>Ditrysia</taxon>
        <taxon>Tineoidea</taxon>
        <taxon>Psychidae</taxon>
        <taxon>Oiketicinae</taxon>
        <taxon>Eumeta</taxon>
    </lineage>
</organism>
<dbReference type="Proteomes" id="UP000299102">
    <property type="component" value="Unassembled WGS sequence"/>
</dbReference>
<feature type="compositionally biased region" description="Basic and acidic residues" evidence="1">
    <location>
        <begin position="13"/>
        <end position="24"/>
    </location>
</feature>
<evidence type="ECO:0000256" key="1">
    <source>
        <dbReference type="SAM" id="MobiDB-lite"/>
    </source>
</evidence>
<dbReference type="EMBL" id="BGZK01001187">
    <property type="protein sequence ID" value="GBP73814.1"/>
    <property type="molecule type" value="Genomic_DNA"/>
</dbReference>
<evidence type="ECO:0000313" key="3">
    <source>
        <dbReference type="Proteomes" id="UP000299102"/>
    </source>
</evidence>
<gene>
    <name evidence="2" type="ORF">EVAR_54866_1</name>
</gene>
<sequence>MPEQRSKSGFCSPRDDALAAGGRRPDTREKLVICVRLGAKLLLFREGQSNDGLAAAEERTGESILGRAESLLATPDARWPYGRDSHEVDYSACF</sequence>
<evidence type="ECO:0000313" key="2">
    <source>
        <dbReference type="EMBL" id="GBP73814.1"/>
    </source>
</evidence>
<accession>A0A4C1YFQ5</accession>
<protein>
    <submittedName>
        <fullName evidence="2">Uncharacterized protein</fullName>
    </submittedName>
</protein>
<keyword evidence="3" id="KW-1185">Reference proteome</keyword>